<dbReference type="SUPFAM" id="SSF55874">
    <property type="entry name" value="ATPase domain of HSP90 chaperone/DNA topoisomerase II/histidine kinase"/>
    <property type="match status" value="1"/>
</dbReference>
<keyword evidence="1" id="KW-0723">Serine/threonine-protein kinase</keyword>
<dbReference type="Proteomes" id="UP000576225">
    <property type="component" value="Unassembled WGS sequence"/>
</dbReference>
<dbReference type="GeneID" id="78296641"/>
<keyword evidence="4" id="KW-0418">Kinase</keyword>
<evidence type="ECO:0000256" key="1">
    <source>
        <dbReference type="ARBA" id="ARBA00022527"/>
    </source>
</evidence>
<dbReference type="GO" id="GO:0004674">
    <property type="term" value="F:protein serine/threonine kinase activity"/>
    <property type="evidence" value="ECO:0007669"/>
    <property type="project" value="UniProtKB-KW"/>
</dbReference>
<evidence type="ECO:0000313" key="4">
    <source>
        <dbReference type="EMBL" id="PVY37167.1"/>
    </source>
</evidence>
<evidence type="ECO:0000313" key="5">
    <source>
        <dbReference type="Proteomes" id="UP000245959"/>
    </source>
</evidence>
<reference evidence="4 5" key="1">
    <citation type="submission" date="2018-04" db="EMBL/GenBank/DDBJ databases">
        <title>Genomic Encyclopedia of Type Strains, Phase IV (KMG-IV): sequencing the most valuable type-strain genomes for metagenomic binning, comparative biology and taxonomic classification.</title>
        <authorList>
            <person name="Goeker M."/>
        </authorList>
    </citation>
    <scope>NUCLEOTIDE SEQUENCE [LARGE SCALE GENOMIC DNA]</scope>
    <source>
        <strain evidence="4 5">DSM 14823</strain>
    </source>
</reference>
<dbReference type="GO" id="GO:0005524">
    <property type="term" value="F:ATP binding"/>
    <property type="evidence" value="ECO:0007669"/>
    <property type="project" value="UniProtKB-KW"/>
</dbReference>
<dbReference type="CDD" id="cd16936">
    <property type="entry name" value="HATPase_RsbW-like"/>
    <property type="match status" value="1"/>
</dbReference>
<gene>
    <name evidence="4" type="ORF">C8D82_1324</name>
    <name evidence="3" type="ORF">HF882_09225</name>
</gene>
<dbReference type="PANTHER" id="PTHR35526:SF6">
    <property type="entry name" value="SLR1861 PROTEIN"/>
    <property type="match status" value="1"/>
</dbReference>
<keyword evidence="4" id="KW-0808">Transferase</keyword>
<dbReference type="InterPro" id="IPR003594">
    <property type="entry name" value="HATPase_dom"/>
</dbReference>
<dbReference type="InterPro" id="IPR036890">
    <property type="entry name" value="HATPase_C_sf"/>
</dbReference>
<protein>
    <submittedName>
        <fullName evidence="3">ATP-binding protein</fullName>
    </submittedName>
    <submittedName>
        <fullName evidence="4">Serine/threonine-protein kinase RsbW</fullName>
    </submittedName>
</protein>
<feature type="domain" description="Histidine kinase/HSP90-like ATPase" evidence="2">
    <location>
        <begin position="11"/>
        <end position="133"/>
    </location>
</feature>
<organism evidence="4 5">
    <name type="scientific">Victivallis vadensis</name>
    <dbReference type="NCBI Taxonomy" id="172901"/>
    <lineage>
        <taxon>Bacteria</taxon>
        <taxon>Pseudomonadati</taxon>
        <taxon>Lentisphaerota</taxon>
        <taxon>Lentisphaeria</taxon>
        <taxon>Victivallales</taxon>
        <taxon>Victivallaceae</taxon>
        <taxon>Victivallis</taxon>
    </lineage>
</organism>
<evidence type="ECO:0000313" key="6">
    <source>
        <dbReference type="Proteomes" id="UP000576225"/>
    </source>
</evidence>
<evidence type="ECO:0000313" key="3">
    <source>
        <dbReference type="EMBL" id="NMD86764.1"/>
    </source>
</evidence>
<dbReference type="EMBL" id="JABAEW010000014">
    <property type="protein sequence ID" value="NMD86764.1"/>
    <property type="molecule type" value="Genomic_DNA"/>
</dbReference>
<dbReference type="AlphaFoldDB" id="A0A2U1ALE8"/>
<proteinExistence type="predicted"/>
<dbReference type="Proteomes" id="UP000245959">
    <property type="component" value="Unassembled WGS sequence"/>
</dbReference>
<dbReference type="EMBL" id="QEKH01000032">
    <property type="protein sequence ID" value="PVY37167.1"/>
    <property type="molecule type" value="Genomic_DNA"/>
</dbReference>
<comment type="caution">
    <text evidence="4">The sequence shown here is derived from an EMBL/GenBank/DDBJ whole genome shotgun (WGS) entry which is preliminary data.</text>
</comment>
<dbReference type="InterPro" id="IPR050267">
    <property type="entry name" value="Anti-sigma-factor_SerPK"/>
</dbReference>
<name>A0A2U1ALE8_9BACT</name>
<sequence>MYKEFLFHLPNDIGKLMQLAAEIRQLKEYEDLSPKTQYVLDLALEEMATNIIKYGYDEPGTRTIEISVGFNQKDLRLVLSDDGHEFNPLEAQAPAEAGIEERDIGGMGIYLTRNLVRSMEYERKENRNVLSICIDKE</sequence>
<dbReference type="Pfam" id="PF13581">
    <property type="entry name" value="HATPase_c_2"/>
    <property type="match status" value="1"/>
</dbReference>
<dbReference type="Gene3D" id="3.30.565.10">
    <property type="entry name" value="Histidine kinase-like ATPase, C-terminal domain"/>
    <property type="match status" value="1"/>
</dbReference>
<evidence type="ECO:0000259" key="2">
    <source>
        <dbReference type="Pfam" id="PF13581"/>
    </source>
</evidence>
<accession>A0A2U1ALE8</accession>
<keyword evidence="3" id="KW-0547">Nucleotide-binding</keyword>
<reference evidence="3 6" key="2">
    <citation type="submission" date="2020-04" db="EMBL/GenBank/DDBJ databases">
        <authorList>
            <person name="Hitch T.C.A."/>
            <person name="Wylensek D."/>
            <person name="Clavel T."/>
        </authorList>
    </citation>
    <scope>NUCLEOTIDE SEQUENCE [LARGE SCALE GENOMIC DNA]</scope>
    <source>
        <strain evidence="3 6">COR2-253-APC-1A</strain>
    </source>
</reference>
<keyword evidence="5" id="KW-1185">Reference proteome</keyword>
<keyword evidence="3" id="KW-0067">ATP-binding</keyword>
<dbReference type="RefSeq" id="WP_165833138.1">
    <property type="nucleotide sequence ID" value="NZ_CAJKCJ010000052.1"/>
</dbReference>
<dbReference type="PANTHER" id="PTHR35526">
    <property type="entry name" value="ANTI-SIGMA-F FACTOR RSBW-RELATED"/>
    <property type="match status" value="1"/>
</dbReference>